<keyword evidence="2" id="KW-1185">Reference proteome</keyword>
<protein>
    <submittedName>
        <fullName evidence="1">DUF4198 domain-containing protein</fullName>
    </submittedName>
</protein>
<dbReference type="Proteomes" id="UP001165430">
    <property type="component" value="Unassembled WGS sequence"/>
</dbReference>
<dbReference type="EMBL" id="JAKZGO010000020">
    <property type="protein sequence ID" value="MCH7415309.1"/>
    <property type="molecule type" value="Genomic_DNA"/>
</dbReference>
<name>A0ABS9VFS8_9BACT</name>
<evidence type="ECO:0000313" key="2">
    <source>
        <dbReference type="Proteomes" id="UP001165430"/>
    </source>
</evidence>
<proteinExistence type="predicted"/>
<accession>A0ABS9VFS8</accession>
<dbReference type="RefSeq" id="WP_241414201.1">
    <property type="nucleotide sequence ID" value="NZ_JAKZGO010000020.1"/>
</dbReference>
<gene>
    <name evidence="1" type="ORF">MM213_17545</name>
</gene>
<evidence type="ECO:0000313" key="1">
    <source>
        <dbReference type="EMBL" id="MCH7415309.1"/>
    </source>
</evidence>
<organism evidence="1 2">
    <name type="scientific">Belliella alkalica</name>
    <dbReference type="NCBI Taxonomy" id="1730871"/>
    <lineage>
        <taxon>Bacteria</taxon>
        <taxon>Pseudomonadati</taxon>
        <taxon>Bacteroidota</taxon>
        <taxon>Cytophagia</taxon>
        <taxon>Cytophagales</taxon>
        <taxon>Cyclobacteriaceae</taxon>
        <taxon>Belliella</taxon>
    </lineage>
</organism>
<reference evidence="1" key="1">
    <citation type="submission" date="2022-03" db="EMBL/GenBank/DDBJ databases">
        <title>De novo assembled genomes of Belliella spp. (Cyclobacteriaceae) strains.</title>
        <authorList>
            <person name="Szabo A."/>
            <person name="Korponai K."/>
            <person name="Felfoldi T."/>
        </authorList>
    </citation>
    <scope>NUCLEOTIDE SEQUENCE</scope>
    <source>
        <strain evidence="1">DSM 111903</strain>
    </source>
</reference>
<sequence>MDKINFRLIYLIGVFAFSFLLITSCKLYEDNEFTTFQGVLIFEDGTPAQNIEVVFANEILLVELEDFSWDDTSNGIYRGKTNERGVFKFVVPKKNFQFALAARDNFDPLYYLYIEPDFVFGVEKNDEITEEIYLFLNEYYTNEQQVLDLSNVFIKPL</sequence>
<comment type="caution">
    <text evidence="1">The sequence shown here is derived from an EMBL/GenBank/DDBJ whole genome shotgun (WGS) entry which is preliminary data.</text>
</comment>
<dbReference type="PROSITE" id="PS51257">
    <property type="entry name" value="PROKAR_LIPOPROTEIN"/>
    <property type="match status" value="1"/>
</dbReference>